<feature type="domain" description="CobW C-terminal" evidence="2">
    <location>
        <begin position="272"/>
        <end position="392"/>
    </location>
</feature>
<dbReference type="PANTHER" id="PTHR43603:SF1">
    <property type="entry name" value="ZINC-REGULATED GTPASE METALLOPROTEIN ACTIVATOR 1"/>
    <property type="match status" value="1"/>
</dbReference>
<dbReference type="SUPFAM" id="SSF52540">
    <property type="entry name" value="P-loop containing nucleoside triphosphate hydrolases"/>
    <property type="match status" value="1"/>
</dbReference>
<evidence type="ECO:0000256" key="1">
    <source>
        <dbReference type="ARBA" id="ARBA00045658"/>
    </source>
</evidence>
<comment type="function">
    <text evidence="1">Zinc chaperone that directly transfers zinc cofactor to target proteins, thereby activating them. Zinc is transferred from the CXCC motif in the GTPase domain to the zinc binding site in target proteins in a process requiring GTP hydrolysis.</text>
</comment>
<dbReference type="InterPro" id="IPR027417">
    <property type="entry name" value="P-loop_NTPase"/>
</dbReference>
<proteinExistence type="predicted"/>
<keyword evidence="4" id="KW-1185">Reference proteome</keyword>
<gene>
    <name evidence="3" type="primary">yciC_1</name>
    <name evidence="3" type="ORF">SHM7688_01385</name>
</gene>
<dbReference type="Gene3D" id="3.40.50.300">
    <property type="entry name" value="P-loop containing nucleotide triphosphate hydrolases"/>
    <property type="match status" value="1"/>
</dbReference>
<dbReference type="Proteomes" id="UP000054823">
    <property type="component" value="Unassembled WGS sequence"/>
</dbReference>
<evidence type="ECO:0000313" key="4">
    <source>
        <dbReference type="Proteomes" id="UP000054823"/>
    </source>
</evidence>
<dbReference type="STRING" id="321267.SHM7688_01385"/>
<dbReference type="InterPro" id="IPR011629">
    <property type="entry name" value="CobW-like_C"/>
</dbReference>
<accession>A0A0P1EQ03</accession>
<dbReference type="SMART" id="SM00833">
    <property type="entry name" value="CobW_C"/>
    <property type="match status" value="1"/>
</dbReference>
<name>A0A0P1EQ03_9RHOB</name>
<dbReference type="RefSeq" id="WP_058239180.1">
    <property type="nucleotide sequence ID" value="NZ_CYPW01000009.1"/>
</dbReference>
<dbReference type="InterPro" id="IPR051927">
    <property type="entry name" value="Zn_Chap_cDPG_Synth"/>
</dbReference>
<protein>
    <submittedName>
        <fullName evidence="3">Putative metal chaperone YciC</fullName>
    </submittedName>
</protein>
<dbReference type="Pfam" id="PF02492">
    <property type="entry name" value="cobW"/>
    <property type="match status" value="1"/>
</dbReference>
<dbReference type="PANTHER" id="PTHR43603">
    <property type="entry name" value="COBW DOMAIN-CONTAINING PROTEIN DDB_G0274527"/>
    <property type="match status" value="1"/>
</dbReference>
<dbReference type="AlphaFoldDB" id="A0A0P1EQ03"/>
<evidence type="ECO:0000259" key="2">
    <source>
        <dbReference type="SMART" id="SM00833"/>
    </source>
</evidence>
<dbReference type="OrthoDB" id="9808822at2"/>
<organism evidence="3 4">
    <name type="scientific">Shimia marina</name>
    <dbReference type="NCBI Taxonomy" id="321267"/>
    <lineage>
        <taxon>Bacteria</taxon>
        <taxon>Pseudomonadati</taxon>
        <taxon>Pseudomonadota</taxon>
        <taxon>Alphaproteobacteria</taxon>
        <taxon>Rhodobacterales</taxon>
        <taxon>Roseobacteraceae</taxon>
    </lineage>
</organism>
<dbReference type="EMBL" id="CYPW01000009">
    <property type="protein sequence ID" value="CUH51945.1"/>
    <property type="molecule type" value="Genomic_DNA"/>
</dbReference>
<dbReference type="Pfam" id="PF07683">
    <property type="entry name" value="CobW_C"/>
    <property type="match status" value="1"/>
</dbReference>
<reference evidence="3 4" key="1">
    <citation type="submission" date="2015-09" db="EMBL/GenBank/DDBJ databases">
        <authorList>
            <consortium name="Swine Surveillance"/>
        </authorList>
    </citation>
    <scope>NUCLEOTIDE SEQUENCE [LARGE SCALE GENOMIC DNA]</scope>
    <source>
        <strain evidence="3 4">CECT 7688</strain>
    </source>
</reference>
<dbReference type="InterPro" id="IPR003495">
    <property type="entry name" value="CobW/HypB/UreG_nucleotide-bd"/>
</dbReference>
<evidence type="ECO:0000313" key="3">
    <source>
        <dbReference type="EMBL" id="CUH51945.1"/>
    </source>
</evidence>
<sequence length="419" mass="46073">MSRSSERSALSPSASLSESAAVPVTVLNGFLGAGKTTLLQSLLVRARQLPHVRLGVIVNEMSTLDVDGAILDGSEVLSRQDARFVSIAAGSISGPEGLAQFGAAVDRLLAADVTHVLIETSGSTHPWPLLEALRFHDDLRLHGFLSVVDCLTLAQDHDFGRAIVPGASRNLAAGKRGIENLLAEQIMFCNRILLSKMDRVDQSALQRIAQAVHPINRGADVMGMQWGNLRLESILQMGPYDHDRVAQLGAELTAWDVEHDTSSMASAADYRIESVVIADARPFHPQRLWDVYNHYLGTGIYRSKGFFWLPSRDQYQLLWNQTAGSVGLEVVNFWKIATLEDDSLNLLPQERAEMRRRLQGQSQAFGDRRCRLTVIGDRDGLEDFATAVRACFCTEAEIAAWKAGVAFEDPWPKTLVTLS</sequence>